<name>A0A6A4HL89_9AGAR</name>
<feature type="transmembrane region" description="Helical" evidence="6">
    <location>
        <begin position="192"/>
        <end position="216"/>
    </location>
</feature>
<dbReference type="PANTHER" id="PTHR16932:SF18">
    <property type="entry name" value="INTERFERON, ALPHA-INDUCIBLE PROTEIN 27-LIKE 2"/>
    <property type="match status" value="1"/>
</dbReference>
<gene>
    <name evidence="7" type="ORF">BT96DRAFT_1019872</name>
</gene>
<sequence length="224" mass="23788">MILKERLSQEELAKRISTIELVYRQPSYAGPKQDLDDFLNEIERNCQRVGVPRTQWVDVALHFMTEKIRGIMQECKDHIQNSEKIDNSNLWDEFKLVLRELHGTALSCTRQVLRIPLPPTTTFVKAAAGGIAIAGATYAVGPAVVLGALNVAGFTSSGVLAGSAAATAQSIIYGGSTTGIFSVMQSIAATGVVASAPALAVGAGAVGLAAAGFYLARNISRREN</sequence>
<keyword evidence="5 6" id="KW-0472">Membrane</keyword>
<organism evidence="7 8">
    <name type="scientific">Gymnopus androsaceus JB14</name>
    <dbReference type="NCBI Taxonomy" id="1447944"/>
    <lineage>
        <taxon>Eukaryota</taxon>
        <taxon>Fungi</taxon>
        <taxon>Dikarya</taxon>
        <taxon>Basidiomycota</taxon>
        <taxon>Agaricomycotina</taxon>
        <taxon>Agaricomycetes</taxon>
        <taxon>Agaricomycetidae</taxon>
        <taxon>Agaricales</taxon>
        <taxon>Marasmiineae</taxon>
        <taxon>Omphalotaceae</taxon>
        <taxon>Gymnopus</taxon>
    </lineage>
</organism>
<accession>A0A6A4HL89</accession>
<keyword evidence="8" id="KW-1185">Reference proteome</keyword>
<dbReference type="AlphaFoldDB" id="A0A6A4HL89"/>
<dbReference type="PANTHER" id="PTHR16932">
    <property type="entry name" value="INTERFERON ALPHA-INDUCIBLE PROTEIN 27"/>
    <property type="match status" value="1"/>
</dbReference>
<dbReference type="InterPro" id="IPR038213">
    <property type="entry name" value="IFI6/IFI27-like_sf"/>
</dbReference>
<keyword evidence="4 6" id="KW-1133">Transmembrane helix</keyword>
<dbReference type="EMBL" id="ML769476">
    <property type="protein sequence ID" value="KAE9398886.1"/>
    <property type="molecule type" value="Genomic_DNA"/>
</dbReference>
<evidence type="ECO:0000313" key="8">
    <source>
        <dbReference type="Proteomes" id="UP000799118"/>
    </source>
</evidence>
<evidence type="ECO:0000256" key="6">
    <source>
        <dbReference type="SAM" id="Phobius"/>
    </source>
</evidence>
<dbReference type="Gene3D" id="6.10.110.10">
    <property type="match status" value="1"/>
</dbReference>
<dbReference type="GO" id="GO:0016020">
    <property type="term" value="C:membrane"/>
    <property type="evidence" value="ECO:0007669"/>
    <property type="project" value="UniProtKB-SubCell"/>
</dbReference>
<comment type="similarity">
    <text evidence="2">Belongs to the IFI6/IFI27 family.</text>
</comment>
<dbReference type="InterPro" id="IPR009311">
    <property type="entry name" value="IFI6/IFI27-like"/>
</dbReference>
<evidence type="ECO:0000256" key="3">
    <source>
        <dbReference type="ARBA" id="ARBA00022692"/>
    </source>
</evidence>
<dbReference type="OrthoDB" id="3068660at2759"/>
<evidence type="ECO:0000313" key="7">
    <source>
        <dbReference type="EMBL" id="KAE9398886.1"/>
    </source>
</evidence>
<evidence type="ECO:0000256" key="1">
    <source>
        <dbReference type="ARBA" id="ARBA00004141"/>
    </source>
</evidence>
<dbReference type="Proteomes" id="UP000799118">
    <property type="component" value="Unassembled WGS sequence"/>
</dbReference>
<protein>
    <submittedName>
        <fullName evidence="7">Uncharacterized protein</fullName>
    </submittedName>
</protein>
<evidence type="ECO:0000256" key="4">
    <source>
        <dbReference type="ARBA" id="ARBA00022989"/>
    </source>
</evidence>
<evidence type="ECO:0000256" key="5">
    <source>
        <dbReference type="ARBA" id="ARBA00023136"/>
    </source>
</evidence>
<evidence type="ECO:0000256" key="2">
    <source>
        <dbReference type="ARBA" id="ARBA00007262"/>
    </source>
</evidence>
<proteinExistence type="inferred from homology"/>
<comment type="subcellular location">
    <subcellularLocation>
        <location evidence="1">Membrane</location>
        <topology evidence="1">Multi-pass membrane protein</topology>
    </subcellularLocation>
</comment>
<keyword evidence="3 6" id="KW-0812">Transmembrane</keyword>
<reference evidence="7" key="1">
    <citation type="journal article" date="2019" name="Environ. Microbiol.">
        <title>Fungal ecological strategies reflected in gene transcription - a case study of two litter decomposers.</title>
        <authorList>
            <person name="Barbi F."/>
            <person name="Kohler A."/>
            <person name="Barry K."/>
            <person name="Baskaran P."/>
            <person name="Daum C."/>
            <person name="Fauchery L."/>
            <person name="Ihrmark K."/>
            <person name="Kuo A."/>
            <person name="LaButti K."/>
            <person name="Lipzen A."/>
            <person name="Morin E."/>
            <person name="Grigoriev I.V."/>
            <person name="Henrissat B."/>
            <person name="Lindahl B."/>
            <person name="Martin F."/>
        </authorList>
    </citation>
    <scope>NUCLEOTIDE SEQUENCE</scope>
    <source>
        <strain evidence="7">JB14</strain>
    </source>
</reference>